<evidence type="ECO:0008006" key="3">
    <source>
        <dbReference type="Google" id="ProtNLM"/>
    </source>
</evidence>
<dbReference type="EMBL" id="CP011974">
    <property type="protein sequence ID" value="AKO91948.1"/>
    <property type="molecule type" value="Genomic_DNA"/>
</dbReference>
<dbReference type="Proteomes" id="UP000036202">
    <property type="component" value="Chromosome"/>
</dbReference>
<reference evidence="1 2" key="1">
    <citation type="journal article" date="2015" name="PLoS ONE">
        <title>Genome Sequence of Bacillus endophyticus and Analysis of Its Companion Mechanism in the Ketogulonigenium vulgare-Bacillus Strain Consortium.</title>
        <authorList>
            <person name="Jia N."/>
            <person name="Du J."/>
            <person name="Ding M.Z."/>
            <person name="Gao F."/>
            <person name="Yuan Y.J."/>
        </authorList>
    </citation>
    <scope>NUCLEOTIDE SEQUENCE [LARGE SCALE GENOMIC DNA]</scope>
    <source>
        <strain evidence="1 2">Hbe603</strain>
    </source>
</reference>
<protein>
    <recommendedName>
        <fullName evidence="3">IDEAL domain-containing protein</fullName>
    </recommendedName>
</protein>
<evidence type="ECO:0000313" key="2">
    <source>
        <dbReference type="Proteomes" id="UP000036202"/>
    </source>
</evidence>
<accession>A0A0H4KUH1</accession>
<dbReference type="KEGG" id="beo:BEH_07450"/>
<reference evidence="2" key="2">
    <citation type="submission" date="2015-06" db="EMBL/GenBank/DDBJ databases">
        <title>Genome Sequence of Bacillus endophyticus and Analysis of its Companion Mechanism in the Ketogulonigenium vulgare-Bacillus strain Consortium.</title>
        <authorList>
            <person name="Jia N."/>
            <person name="Du J."/>
            <person name="Ding M.-Z."/>
            <person name="Gao F."/>
            <person name="Yuan Y.-J."/>
        </authorList>
    </citation>
    <scope>NUCLEOTIDE SEQUENCE [LARGE SCALE GENOMIC DNA]</scope>
    <source>
        <strain evidence="2">Hbe603</strain>
    </source>
</reference>
<dbReference type="PATRIC" id="fig|135735.6.peg.1508"/>
<dbReference type="OrthoDB" id="2427704at2"/>
<gene>
    <name evidence="1" type="ORF">BEH_07450</name>
</gene>
<sequence length="88" mass="10171">MEVGEWVKVNNKMGFIVYKNHLETSIKVKFGLKNSEVFSKDQLSFTDNQLLKEDIHTLQLLALETNDKDWFEELGRLKMKGVGINGKI</sequence>
<name>A0A0H4KUH1_9BACI</name>
<keyword evidence="2" id="KW-1185">Reference proteome</keyword>
<dbReference type="RefSeq" id="WP_046216909.1">
    <property type="nucleotide sequence ID" value="NZ_CP011974.1"/>
</dbReference>
<dbReference type="AlphaFoldDB" id="A0A0H4KUH1"/>
<organism evidence="1 2">
    <name type="scientific">Priestia filamentosa</name>
    <dbReference type="NCBI Taxonomy" id="1402861"/>
    <lineage>
        <taxon>Bacteria</taxon>
        <taxon>Bacillati</taxon>
        <taxon>Bacillota</taxon>
        <taxon>Bacilli</taxon>
        <taxon>Bacillales</taxon>
        <taxon>Bacillaceae</taxon>
        <taxon>Priestia</taxon>
    </lineage>
</organism>
<evidence type="ECO:0000313" key="1">
    <source>
        <dbReference type="EMBL" id="AKO91948.1"/>
    </source>
</evidence>
<proteinExistence type="predicted"/>